<comment type="caution">
    <text evidence="1">The sequence shown here is derived from an EMBL/GenBank/DDBJ whole genome shotgun (WGS) entry which is preliminary data.</text>
</comment>
<evidence type="ECO:0000313" key="1">
    <source>
        <dbReference type="EMBL" id="GEU81129.1"/>
    </source>
</evidence>
<protein>
    <submittedName>
        <fullName evidence="1">Uncharacterized protein</fullName>
    </submittedName>
</protein>
<accession>A0A6L2N691</accession>
<name>A0A6L2N691_TANCI</name>
<reference evidence="1" key="1">
    <citation type="journal article" date="2019" name="Sci. Rep.">
        <title>Draft genome of Tanacetum cinerariifolium, the natural source of mosquito coil.</title>
        <authorList>
            <person name="Yamashiro T."/>
            <person name="Shiraishi A."/>
            <person name="Satake H."/>
            <person name="Nakayama K."/>
        </authorList>
    </citation>
    <scope>NUCLEOTIDE SEQUENCE</scope>
</reference>
<dbReference type="AlphaFoldDB" id="A0A6L2N691"/>
<sequence>MVTHLELEAGSNTCNFDTRLSISSSLFLEALVRRLDMLDFRCTLLFEVICHLEDTFFLLELEAGSNACNFNTRLSRSPSLLLEILVLRLEMIDFGFSSEERVYYSFDEAKDDTNNLYPMEFLNHST</sequence>
<organism evidence="1">
    <name type="scientific">Tanacetum cinerariifolium</name>
    <name type="common">Dalmatian daisy</name>
    <name type="synonym">Chrysanthemum cinerariifolium</name>
    <dbReference type="NCBI Taxonomy" id="118510"/>
    <lineage>
        <taxon>Eukaryota</taxon>
        <taxon>Viridiplantae</taxon>
        <taxon>Streptophyta</taxon>
        <taxon>Embryophyta</taxon>
        <taxon>Tracheophyta</taxon>
        <taxon>Spermatophyta</taxon>
        <taxon>Magnoliopsida</taxon>
        <taxon>eudicotyledons</taxon>
        <taxon>Gunneridae</taxon>
        <taxon>Pentapetalae</taxon>
        <taxon>asterids</taxon>
        <taxon>campanulids</taxon>
        <taxon>Asterales</taxon>
        <taxon>Asteraceae</taxon>
        <taxon>Asteroideae</taxon>
        <taxon>Anthemideae</taxon>
        <taxon>Anthemidinae</taxon>
        <taxon>Tanacetum</taxon>
    </lineage>
</organism>
<gene>
    <name evidence="1" type="ORF">Tci_053107</name>
</gene>
<dbReference type="EMBL" id="BKCJ010008215">
    <property type="protein sequence ID" value="GEU81129.1"/>
    <property type="molecule type" value="Genomic_DNA"/>
</dbReference>
<proteinExistence type="predicted"/>